<dbReference type="Gene3D" id="3.30.530.80">
    <property type="match status" value="1"/>
</dbReference>
<dbReference type="Proteomes" id="UP000664698">
    <property type="component" value="Unassembled WGS sequence"/>
</dbReference>
<keyword evidence="4" id="KW-1185">Reference proteome</keyword>
<organism evidence="3 4">
    <name type="scientific">Algoriphagus aestuariicola</name>
    <dbReference type="NCBI Taxonomy" id="1852016"/>
    <lineage>
        <taxon>Bacteria</taxon>
        <taxon>Pseudomonadati</taxon>
        <taxon>Bacteroidota</taxon>
        <taxon>Cytophagia</taxon>
        <taxon>Cytophagales</taxon>
        <taxon>Cyclobacteriaceae</taxon>
        <taxon>Algoriphagus</taxon>
    </lineage>
</organism>
<dbReference type="InterPro" id="IPR027823">
    <property type="entry name" value="DUF4468"/>
</dbReference>
<feature type="domain" description="DUF4468" evidence="2">
    <location>
        <begin position="48"/>
        <end position="131"/>
    </location>
</feature>
<reference evidence="3 4" key="1">
    <citation type="submission" date="2021-03" db="EMBL/GenBank/DDBJ databases">
        <title>novel species isolated from a fishpond in China.</title>
        <authorList>
            <person name="Lu H."/>
            <person name="Cai Z."/>
        </authorList>
    </citation>
    <scope>NUCLEOTIDE SEQUENCE [LARGE SCALE GENOMIC DNA]</scope>
    <source>
        <strain evidence="3 4">JCM 31546</strain>
    </source>
</reference>
<feature type="signal peptide" evidence="1">
    <location>
        <begin position="1"/>
        <end position="19"/>
    </location>
</feature>
<comment type="caution">
    <text evidence="3">The sequence shown here is derived from an EMBL/GenBank/DDBJ whole genome shotgun (WGS) entry which is preliminary data.</text>
</comment>
<keyword evidence="1" id="KW-0732">Signal</keyword>
<evidence type="ECO:0000256" key="1">
    <source>
        <dbReference type="SAM" id="SignalP"/>
    </source>
</evidence>
<protein>
    <submittedName>
        <fullName evidence="3">DUF4468 domain-containing protein</fullName>
    </submittedName>
</protein>
<name>A0ABS3BMJ2_9BACT</name>
<evidence type="ECO:0000313" key="4">
    <source>
        <dbReference type="Proteomes" id="UP000664698"/>
    </source>
</evidence>
<accession>A0ABS3BMJ2</accession>
<proteinExistence type="predicted"/>
<gene>
    <name evidence="3" type="ORF">J0A67_06655</name>
</gene>
<dbReference type="RefSeq" id="WP_206568479.1">
    <property type="nucleotide sequence ID" value="NZ_JAFKCW010000001.1"/>
</dbReference>
<sequence length="202" mass="22564">MKHLLLTANLLLLATSVYSQSSKTKTQLDEIQGLYEIDNTGNLSYVAVIEDINLTKEEIYNRALSYFIHTYNDANSVIQDKNEENGTIIGKGIFPNVHTGSGLVTRSFSVIHILRIDVKDNRARVIITLTNYDVKSYDLDGNMYPSNYPISGSYPFNPKGGEKNFHGQAFVKAHLKADETFLALENALRNGVVSGDLKSDDW</sequence>
<evidence type="ECO:0000259" key="2">
    <source>
        <dbReference type="Pfam" id="PF14730"/>
    </source>
</evidence>
<feature type="chain" id="PRO_5045838149" evidence="1">
    <location>
        <begin position="20"/>
        <end position="202"/>
    </location>
</feature>
<evidence type="ECO:0000313" key="3">
    <source>
        <dbReference type="EMBL" id="MBN7800532.1"/>
    </source>
</evidence>
<dbReference type="Pfam" id="PF14730">
    <property type="entry name" value="DUF4468"/>
    <property type="match status" value="1"/>
</dbReference>
<dbReference type="EMBL" id="JAFKCW010000001">
    <property type="protein sequence ID" value="MBN7800532.1"/>
    <property type="molecule type" value="Genomic_DNA"/>
</dbReference>